<dbReference type="STRING" id="1797197.A2Y75_03905"/>
<organism evidence="5 6">
    <name type="scientific">Candidatus Solincola sediminis</name>
    <dbReference type="NCBI Taxonomy" id="1797199"/>
    <lineage>
        <taxon>Bacteria</taxon>
        <taxon>Bacillati</taxon>
        <taxon>Actinomycetota</taxon>
        <taxon>Candidatus Geothermincolia</taxon>
        <taxon>Candidatus Geothermincolales</taxon>
        <taxon>Candidatus Geothermincolaceae</taxon>
        <taxon>Candidatus Solincola</taxon>
    </lineage>
</organism>
<evidence type="ECO:0000256" key="3">
    <source>
        <dbReference type="ARBA" id="ARBA00023014"/>
    </source>
</evidence>
<keyword evidence="3" id="KW-0411">Iron-sulfur</keyword>
<dbReference type="PROSITE" id="PS51379">
    <property type="entry name" value="4FE4S_FER_2"/>
    <property type="match status" value="1"/>
</dbReference>
<dbReference type="Gene3D" id="3.30.70.20">
    <property type="match status" value="1"/>
</dbReference>
<keyword evidence="2" id="KW-0408">Iron</keyword>
<keyword evidence="1" id="KW-0479">Metal-binding</keyword>
<dbReference type="GO" id="GO:0046872">
    <property type="term" value="F:metal ion binding"/>
    <property type="evidence" value="ECO:0007669"/>
    <property type="project" value="UniProtKB-KW"/>
</dbReference>
<proteinExistence type="predicted"/>
<comment type="caution">
    <text evidence="5">The sequence shown here is derived from an EMBL/GenBank/DDBJ whole genome shotgun (WGS) entry which is preliminary data.</text>
</comment>
<sequence>MELNRSLQELADALGLDYCGTADLAPAKNFISEQGGRAAAAFPTTISIGVIMPHAIVDQLPNRFDPAVAMSYESHAYNIINQRLNQATSHIAGFLQRAGYAAMPVAAAEHHDDERICAIISHKLTASLAGFGWIGKSCLLITPEVGPRVRWSTVLTDAAFETHYQRKEERCGDCRECVDACPVQAFTGRPFREGEPRESRYDARKCQDYFKQLLREGRRPVCGMCVYACPWGRCLNINILPA</sequence>
<dbReference type="PANTHER" id="PTHR42827">
    <property type="entry name" value="IRON-SULFUR CLUSTER-BINDING PROTEIN-RELATED"/>
    <property type="match status" value="1"/>
</dbReference>
<accession>A0A1F2WHP3</accession>
<name>A0A1F2WHP3_9ACTN</name>
<dbReference type="AlphaFoldDB" id="A0A1F2WHP3"/>
<reference evidence="5 6" key="1">
    <citation type="journal article" date="2016" name="Nat. Commun.">
        <title>Thousands of microbial genomes shed light on interconnected biogeochemical processes in an aquifer system.</title>
        <authorList>
            <person name="Anantharaman K."/>
            <person name="Brown C.T."/>
            <person name="Hug L.A."/>
            <person name="Sharon I."/>
            <person name="Castelle C.J."/>
            <person name="Probst A.J."/>
            <person name="Thomas B.C."/>
            <person name="Singh A."/>
            <person name="Wilkins M.J."/>
            <person name="Karaoz U."/>
            <person name="Brodie E.L."/>
            <person name="Williams K.H."/>
            <person name="Hubbard S.S."/>
            <person name="Banfield J.F."/>
        </authorList>
    </citation>
    <scope>NUCLEOTIDE SEQUENCE [LARGE SCALE GENOMIC DNA]</scope>
</reference>
<evidence type="ECO:0000259" key="4">
    <source>
        <dbReference type="PROSITE" id="PS51379"/>
    </source>
</evidence>
<dbReference type="Proteomes" id="UP000177876">
    <property type="component" value="Unassembled WGS sequence"/>
</dbReference>
<feature type="domain" description="4Fe-4S ferredoxin-type" evidence="4">
    <location>
        <begin position="162"/>
        <end position="191"/>
    </location>
</feature>
<dbReference type="Pfam" id="PF13484">
    <property type="entry name" value="Fer4_16"/>
    <property type="match status" value="1"/>
</dbReference>
<gene>
    <name evidence="5" type="ORF">A2Y75_03905</name>
</gene>
<dbReference type="PANTHER" id="PTHR42827:SF1">
    <property type="entry name" value="IRON-SULFUR CLUSTER-BINDING PROTEIN"/>
    <property type="match status" value="1"/>
</dbReference>
<protein>
    <submittedName>
        <fullName evidence="5">4Fe-4S ferredoxin</fullName>
    </submittedName>
</protein>
<evidence type="ECO:0000313" key="5">
    <source>
        <dbReference type="EMBL" id="OFW56353.1"/>
    </source>
</evidence>
<evidence type="ECO:0000313" key="6">
    <source>
        <dbReference type="Proteomes" id="UP000177876"/>
    </source>
</evidence>
<dbReference type="EMBL" id="MELK01000047">
    <property type="protein sequence ID" value="OFW56353.1"/>
    <property type="molecule type" value="Genomic_DNA"/>
</dbReference>
<evidence type="ECO:0000256" key="2">
    <source>
        <dbReference type="ARBA" id="ARBA00023004"/>
    </source>
</evidence>
<dbReference type="SUPFAM" id="SSF54862">
    <property type="entry name" value="4Fe-4S ferredoxins"/>
    <property type="match status" value="1"/>
</dbReference>
<evidence type="ECO:0000256" key="1">
    <source>
        <dbReference type="ARBA" id="ARBA00022723"/>
    </source>
</evidence>
<dbReference type="InterPro" id="IPR017896">
    <property type="entry name" value="4Fe4S_Fe-S-bd"/>
</dbReference>
<dbReference type="PROSITE" id="PS00198">
    <property type="entry name" value="4FE4S_FER_1"/>
    <property type="match status" value="1"/>
</dbReference>
<dbReference type="GO" id="GO:0051536">
    <property type="term" value="F:iron-sulfur cluster binding"/>
    <property type="evidence" value="ECO:0007669"/>
    <property type="project" value="UniProtKB-KW"/>
</dbReference>
<dbReference type="InterPro" id="IPR017900">
    <property type="entry name" value="4Fe4S_Fe_S_CS"/>
</dbReference>